<proteinExistence type="predicted"/>
<reference evidence="1" key="1">
    <citation type="submission" date="2022-04" db="EMBL/GenBank/DDBJ databases">
        <title>Jade perch genome.</title>
        <authorList>
            <person name="Chao B."/>
        </authorList>
    </citation>
    <scope>NUCLEOTIDE SEQUENCE</scope>
    <source>
        <strain evidence="1">CB-2022</strain>
    </source>
</reference>
<accession>A0ACB8WJD8</accession>
<evidence type="ECO:0000313" key="2">
    <source>
        <dbReference type="Proteomes" id="UP000831701"/>
    </source>
</evidence>
<organism evidence="1 2">
    <name type="scientific">Scortum barcoo</name>
    <name type="common">barcoo grunter</name>
    <dbReference type="NCBI Taxonomy" id="214431"/>
    <lineage>
        <taxon>Eukaryota</taxon>
        <taxon>Metazoa</taxon>
        <taxon>Chordata</taxon>
        <taxon>Craniata</taxon>
        <taxon>Vertebrata</taxon>
        <taxon>Euteleostomi</taxon>
        <taxon>Actinopterygii</taxon>
        <taxon>Neopterygii</taxon>
        <taxon>Teleostei</taxon>
        <taxon>Neoteleostei</taxon>
        <taxon>Acanthomorphata</taxon>
        <taxon>Eupercaria</taxon>
        <taxon>Centrarchiformes</taxon>
        <taxon>Terapontoidei</taxon>
        <taxon>Terapontidae</taxon>
        <taxon>Scortum</taxon>
    </lineage>
</organism>
<evidence type="ECO:0000313" key="1">
    <source>
        <dbReference type="EMBL" id="KAI3367874.1"/>
    </source>
</evidence>
<dbReference type="Proteomes" id="UP000831701">
    <property type="component" value="Chromosome 9"/>
</dbReference>
<dbReference type="EMBL" id="CM041539">
    <property type="protein sequence ID" value="KAI3367874.1"/>
    <property type="molecule type" value="Genomic_DNA"/>
</dbReference>
<name>A0ACB8WJD8_9TELE</name>
<keyword evidence="2" id="KW-1185">Reference proteome</keyword>
<sequence>MHFAGLKAVGESVEQPLRYYRVNLTASMNLLEVMQAHRVHNLVFSSSATVYGDPQRLPIDEQHPVGGCTNPYGKTKYFIEEMISDHCKAEKDWNAVLLRYFNPIGAHSSGLIGEDPQGIPNNLLPYVAQVAIGRRKCLSVFGNDYDTPDGTGVRDYIHVVDLAKGHIAALKKLKEDCGCKVYNLGTGTGYSVLQMVKAMEKASGREIAYKVAPRRGGDIASCYADPQLAEKELGWKAEFTLERMCEDLWRWQSMNPTGFSNAGKFLPAARRAPDLRREVKGGGGGGGGVEDENGRISASSPRCGAYLCVSSRRAQLPEVLGLFFSPLCAGLEPEVGVAPGQAGLLRCAAARFSLAGLQHSRCQLCRVVSYRQPQRWFNTADITVAHQSNLLKQLNQQRRQELFCDCSVLVEGQLFRAHRNVLFASSGYFRMLLSQGPDGLSESVNATFDVFSPETFTVILDFIYSGQLDLSSHNVIEVMSAASYLQMNNVINYCKNFIKSSLDISVKDEDSDRCLSLSETCSFTSAAGEETLEQQQQGPCSVSPPPALWTRDNSRSQSAFMGKDSDHEASASVLKTNPSSPADELHTEAEDLQDPQDPLYTLPGSERRRGKGGTKRKAPNSTRSNQHEDLDIQEARTQKAEKAEELYATLPPIVGVIGHFNKDSNPIMRFKCPFCTHTVKRKADLKRHLRCHTGERPYPCQACNKRFTRLEHLRSHFETIHQARKLVCRKCKCQVTEDTGHVVCEGTRRYRMCTACIQEVGCDDIPMDSLEGNNAEPALLLGVDGEEEGDAKRSWMVTDDDDLAEDSGADLIIQQAGVRAGQPLPEKVKIVEVGPRDGLQNEKTIVPTETKIHLIDMLSASGLPVIEATSFVSPKWVPQMADQVEVMKGINRRAGVSYPVLTPNLKGFQAAVKAGASEVAIFGAASELFSKKNINCSVDESLQRFDEVMKAAKEAGVPVRGYVSCVLGCPYEGKVAPEKVAHVAKRLYSMGCYEISLGDTIGVGTPGSMTEMLEAVTREVPVNALAVHCHDTYGQALANILVALQMGISVVDSSVAGLGGCPYAQGASGNVATEDVVYMLHGLGIQTGVDLSKLMDAGAYICRTLNRRTNSKVAQATCKL</sequence>
<protein>
    <submittedName>
        <fullName evidence="1">Uncharacterized protein</fullName>
    </submittedName>
</protein>
<gene>
    <name evidence="1" type="ORF">L3Q82_026710</name>
</gene>
<comment type="caution">
    <text evidence="1">The sequence shown here is derived from an EMBL/GenBank/DDBJ whole genome shotgun (WGS) entry which is preliminary data.</text>
</comment>